<dbReference type="EMBL" id="JBBLXS010000674">
    <property type="protein sequence ID" value="MEK0188588.1"/>
    <property type="molecule type" value="Genomic_DNA"/>
</dbReference>
<evidence type="ECO:0000313" key="2">
    <source>
        <dbReference type="EMBL" id="MEK0188588.1"/>
    </source>
</evidence>
<evidence type="ECO:0000256" key="1">
    <source>
        <dbReference type="SAM" id="SignalP"/>
    </source>
</evidence>
<keyword evidence="3" id="KW-1185">Reference proteome</keyword>
<protein>
    <recommendedName>
        <fullName evidence="4">Secreted protein</fullName>
    </recommendedName>
</protein>
<feature type="chain" id="PRO_5045098481" description="Secreted protein" evidence="1">
    <location>
        <begin position="20"/>
        <end position="152"/>
    </location>
</feature>
<comment type="caution">
    <text evidence="2">The sequence shown here is derived from an EMBL/GenBank/DDBJ whole genome shotgun (WGS) entry which is preliminary data.</text>
</comment>
<feature type="signal peptide" evidence="1">
    <location>
        <begin position="1"/>
        <end position="19"/>
    </location>
</feature>
<proteinExistence type="predicted"/>
<sequence length="152" mass="16181">MNKKLGILAIAGLFTLSGAILKSTQMANANLVQPTTVTHQNFTDNNLTILAQGYGQPQGSPWGQVDAQTYRNPDTGQTFCFYYNPGRWAPCPNQGTSVIRVRNAKCTGASTMQASADRCPRGLCELAALQASYDALSSNGRSIPALPCNGLP</sequence>
<gene>
    <name evidence="2" type="ORF">WMG39_27635</name>
</gene>
<evidence type="ECO:0008006" key="4">
    <source>
        <dbReference type="Google" id="ProtNLM"/>
    </source>
</evidence>
<reference evidence="2 3" key="1">
    <citation type="journal article" date="2020" name="Harmful Algae">
        <title>Molecular and morphological characterization of a novel dihydroanatoxin-a producing Microcoleus species (cyanobacteria) from the Russian River, California, USA.</title>
        <authorList>
            <person name="Conklin K.Y."/>
            <person name="Stancheva R."/>
            <person name="Otten T.G."/>
            <person name="Fadness R."/>
            <person name="Boyer G.L."/>
            <person name="Read B."/>
            <person name="Zhang X."/>
            <person name="Sheath R.G."/>
        </authorList>
    </citation>
    <scope>NUCLEOTIDE SEQUENCE [LARGE SCALE GENOMIC DNA]</scope>
    <source>
        <strain evidence="2 3">PTRS2</strain>
    </source>
</reference>
<accession>A0ABU8YWL3</accession>
<keyword evidence="1" id="KW-0732">Signal</keyword>
<evidence type="ECO:0000313" key="3">
    <source>
        <dbReference type="Proteomes" id="UP001384579"/>
    </source>
</evidence>
<name>A0ABU8YWL3_9CYAN</name>
<dbReference type="RefSeq" id="WP_340542154.1">
    <property type="nucleotide sequence ID" value="NZ_JBBLXS010000674.1"/>
</dbReference>
<organism evidence="2 3">
    <name type="scientific">Microcoleus anatoxicus PTRS2</name>
    <dbReference type="NCBI Taxonomy" id="2705321"/>
    <lineage>
        <taxon>Bacteria</taxon>
        <taxon>Bacillati</taxon>
        <taxon>Cyanobacteriota</taxon>
        <taxon>Cyanophyceae</taxon>
        <taxon>Oscillatoriophycideae</taxon>
        <taxon>Oscillatoriales</taxon>
        <taxon>Microcoleaceae</taxon>
        <taxon>Microcoleus</taxon>
        <taxon>Microcoleus anatoxicus</taxon>
    </lineage>
</organism>
<dbReference type="Proteomes" id="UP001384579">
    <property type="component" value="Unassembled WGS sequence"/>
</dbReference>